<evidence type="ECO:0000313" key="2">
    <source>
        <dbReference type="Proteomes" id="UP001652661"/>
    </source>
</evidence>
<evidence type="ECO:0000259" key="1">
    <source>
        <dbReference type="PROSITE" id="PS50908"/>
    </source>
</evidence>
<dbReference type="SMART" id="SM00591">
    <property type="entry name" value="RWD"/>
    <property type="match status" value="1"/>
</dbReference>
<dbReference type="RefSeq" id="XP_070140541.1">
    <property type="nucleotide sequence ID" value="XM_070284440.1"/>
</dbReference>
<dbReference type="InterPro" id="IPR006575">
    <property type="entry name" value="RWD_dom"/>
</dbReference>
<proteinExistence type="predicted"/>
<accession>A0ABM4GCV8</accession>
<dbReference type="Pfam" id="PF05773">
    <property type="entry name" value="RWD"/>
    <property type="match status" value="1"/>
</dbReference>
<dbReference type="Gene3D" id="3.10.110.10">
    <property type="entry name" value="Ubiquitin Conjugating Enzyme"/>
    <property type="match status" value="1"/>
</dbReference>
<reference evidence="2" key="1">
    <citation type="submission" date="2025-05" db="UniProtKB">
        <authorList>
            <consortium name="RefSeq"/>
        </authorList>
    </citation>
    <scope>NUCLEOTIDE SEQUENCE [LARGE SCALE GENOMIC DNA]</scope>
    <source>
        <strain evidence="2">14028-0561.14</strain>
    </source>
</reference>
<dbReference type="PROSITE" id="PS50908">
    <property type="entry name" value="RWD"/>
    <property type="match status" value="1"/>
</dbReference>
<name>A0ABM4GCV8_DROKI</name>
<dbReference type="SUPFAM" id="SSF54495">
    <property type="entry name" value="UBC-like"/>
    <property type="match status" value="1"/>
</dbReference>
<dbReference type="InterPro" id="IPR016135">
    <property type="entry name" value="UBQ-conjugating_enzyme/RWD"/>
</dbReference>
<evidence type="ECO:0000313" key="3">
    <source>
        <dbReference type="RefSeq" id="XP_070140541.1"/>
    </source>
</evidence>
<sequence length="162" mass="18347">MTQRMLGGVQGAVARRDLPENWDAERTSRFFADLQENEVRTMHYLGLAYLVLSRRPRLQLKVPLATMNYVEGGSASGIRVGFALQLVFTCPARYPLQVPEVEIVEKRNVSESLEEALRVEIAQTLEQHLGLQMMVPVITRLQMIMNSEIGRFPRVPPRAANV</sequence>
<gene>
    <name evidence="3" type="primary">LOC108078053</name>
</gene>
<dbReference type="Proteomes" id="UP001652661">
    <property type="component" value="Chromosome 2R"/>
</dbReference>
<reference evidence="3" key="2">
    <citation type="submission" date="2025-08" db="UniProtKB">
        <authorList>
            <consortium name="RefSeq"/>
        </authorList>
    </citation>
    <scope>IDENTIFICATION</scope>
    <source>
        <strain evidence="3">14028-0561.14</strain>
        <tissue evidence="3">Whole fly</tissue>
    </source>
</reference>
<organism evidence="2 3">
    <name type="scientific">Drosophila kikkawai</name>
    <name type="common">Fruit fly</name>
    <dbReference type="NCBI Taxonomy" id="30033"/>
    <lineage>
        <taxon>Eukaryota</taxon>
        <taxon>Metazoa</taxon>
        <taxon>Ecdysozoa</taxon>
        <taxon>Arthropoda</taxon>
        <taxon>Hexapoda</taxon>
        <taxon>Insecta</taxon>
        <taxon>Pterygota</taxon>
        <taxon>Neoptera</taxon>
        <taxon>Endopterygota</taxon>
        <taxon>Diptera</taxon>
        <taxon>Brachycera</taxon>
        <taxon>Muscomorpha</taxon>
        <taxon>Ephydroidea</taxon>
        <taxon>Drosophilidae</taxon>
        <taxon>Drosophila</taxon>
        <taxon>Sophophora</taxon>
    </lineage>
</organism>
<feature type="domain" description="RWD" evidence="1">
    <location>
        <begin position="35"/>
        <end position="148"/>
    </location>
</feature>
<protein>
    <recommendedName>
        <fullName evidence="1">RWD domain-containing protein</fullName>
    </recommendedName>
</protein>
<dbReference type="GeneID" id="108078053"/>
<keyword evidence="2" id="KW-1185">Reference proteome</keyword>